<accession>A0A382KUV2</accession>
<dbReference type="InterPro" id="IPR036249">
    <property type="entry name" value="Thioredoxin-like_sf"/>
</dbReference>
<proteinExistence type="predicted"/>
<name>A0A382KUV2_9ZZZZ</name>
<feature type="non-terminal residue" evidence="1">
    <location>
        <position position="1"/>
    </location>
</feature>
<sequence length="57" mass="6531">VQAFSSEHLISIKYDANDEIGNQLYKDYNCQFVPHLLFVDSQGNEVDRIIGYLPPSE</sequence>
<protein>
    <recommendedName>
        <fullName evidence="2">Thioredoxin-like fold domain-containing protein</fullName>
    </recommendedName>
</protein>
<gene>
    <name evidence="1" type="ORF">METZ01_LOCUS281222</name>
</gene>
<evidence type="ECO:0000313" key="1">
    <source>
        <dbReference type="EMBL" id="SVC28368.1"/>
    </source>
</evidence>
<dbReference type="EMBL" id="UINC01083046">
    <property type="protein sequence ID" value="SVC28368.1"/>
    <property type="molecule type" value="Genomic_DNA"/>
</dbReference>
<dbReference type="Gene3D" id="3.40.30.10">
    <property type="entry name" value="Glutaredoxin"/>
    <property type="match status" value="1"/>
</dbReference>
<dbReference type="AlphaFoldDB" id="A0A382KUV2"/>
<dbReference type="SUPFAM" id="SSF52833">
    <property type="entry name" value="Thioredoxin-like"/>
    <property type="match status" value="1"/>
</dbReference>
<evidence type="ECO:0008006" key="2">
    <source>
        <dbReference type="Google" id="ProtNLM"/>
    </source>
</evidence>
<organism evidence="1">
    <name type="scientific">marine metagenome</name>
    <dbReference type="NCBI Taxonomy" id="408172"/>
    <lineage>
        <taxon>unclassified sequences</taxon>
        <taxon>metagenomes</taxon>
        <taxon>ecological metagenomes</taxon>
    </lineage>
</organism>
<reference evidence="1" key="1">
    <citation type="submission" date="2018-05" db="EMBL/GenBank/DDBJ databases">
        <authorList>
            <person name="Lanie J.A."/>
            <person name="Ng W.-L."/>
            <person name="Kazmierczak K.M."/>
            <person name="Andrzejewski T.M."/>
            <person name="Davidsen T.M."/>
            <person name="Wayne K.J."/>
            <person name="Tettelin H."/>
            <person name="Glass J.I."/>
            <person name="Rusch D."/>
            <person name="Podicherti R."/>
            <person name="Tsui H.-C.T."/>
            <person name="Winkler M.E."/>
        </authorList>
    </citation>
    <scope>NUCLEOTIDE SEQUENCE</scope>
</reference>